<dbReference type="Proteomes" id="UP000199345">
    <property type="component" value="Unassembled WGS sequence"/>
</dbReference>
<evidence type="ECO:0000259" key="2">
    <source>
        <dbReference type="Pfam" id="PF13598"/>
    </source>
</evidence>
<dbReference type="Pfam" id="PF13598">
    <property type="entry name" value="DUF4139"/>
    <property type="match status" value="1"/>
</dbReference>
<proteinExistence type="predicted"/>
<evidence type="ECO:0000313" key="4">
    <source>
        <dbReference type="Proteomes" id="UP000199345"/>
    </source>
</evidence>
<dbReference type="RefSeq" id="WP_090655082.1">
    <property type="nucleotide sequence ID" value="NZ_FOIA01000001.1"/>
</dbReference>
<dbReference type="EMBL" id="FOIA01000001">
    <property type="protein sequence ID" value="SES64936.1"/>
    <property type="molecule type" value="Genomic_DNA"/>
</dbReference>
<gene>
    <name evidence="3" type="ORF">SAMN05216326_101127</name>
</gene>
<keyword evidence="4" id="KW-1185">Reference proteome</keyword>
<dbReference type="PANTHER" id="PTHR38075:SF1">
    <property type="entry name" value="DUF4139 DOMAIN-CONTAINING PROTEIN"/>
    <property type="match status" value="1"/>
</dbReference>
<name>A0A1H9Y7Z7_9PROT</name>
<dbReference type="InterPro" id="IPR037291">
    <property type="entry name" value="DUF4139"/>
</dbReference>
<organism evidence="3 4">
    <name type="scientific">Nitrosomonas marina</name>
    <dbReference type="NCBI Taxonomy" id="917"/>
    <lineage>
        <taxon>Bacteria</taxon>
        <taxon>Pseudomonadati</taxon>
        <taxon>Pseudomonadota</taxon>
        <taxon>Betaproteobacteria</taxon>
        <taxon>Nitrosomonadales</taxon>
        <taxon>Nitrosomonadaceae</taxon>
        <taxon>Nitrosomonas</taxon>
    </lineage>
</organism>
<protein>
    <recommendedName>
        <fullName evidence="2">DUF4139 domain-containing protein</fullName>
    </recommendedName>
</protein>
<evidence type="ECO:0000256" key="1">
    <source>
        <dbReference type="SAM" id="SignalP"/>
    </source>
</evidence>
<keyword evidence="1" id="KW-0732">Signal</keyword>
<dbReference type="AlphaFoldDB" id="A0A1H9Y7Z7"/>
<feature type="chain" id="PRO_5011732502" description="DUF4139 domain-containing protein" evidence="1">
    <location>
        <begin position="32"/>
        <end position="500"/>
    </location>
</feature>
<accession>A0A1H9Y7Z7</accession>
<dbReference type="PANTHER" id="PTHR38075">
    <property type="entry name" value="DUF4139 DOMAIN-CONTAINING PROTEIN"/>
    <property type="match status" value="1"/>
</dbReference>
<feature type="signal peptide" evidence="1">
    <location>
        <begin position="1"/>
        <end position="31"/>
    </location>
</feature>
<dbReference type="OrthoDB" id="9808067at2"/>
<sequence>MIIITYTRCQAAYTMTRLVLLAITVMTTMTAVSLQAAFASATKVTTREDQTNITLSLYQHDLALVKDTRQIILQNGINNLAWEEISARIKPQTAWISNLKQPGQLHTVAQYFDLNPLSPQQLLESHTGKQVTVIQTNQATGEESRESATVLTTNGGVILKFPDRIETGIPGRLVFSEIPGNLRDKPAMTVILNSRATPQKKPQPLRLTYLSHGLSWQADYILEIDQQDLNASLTGMATLTNQSGIDYHQAKIDLIAGDINLTRPASRSVAKQFSRELEAVSATTANIDSVPHFELHRYPLPVKTTLRNNQSQQITFLSARGIPFEKQFILTGQNHYYSGYYRHPEQKQAVDVFINFRNSDGELGTPLPAGVIRTYKQDKEYNAHFVGEDTINHTPGETMVRLQLGQAFDITADKKQTDFKKIPTPDPNTRQFETAHQITLSNAKKEAVTVIVREPVPGDWRMLSESHPHQKIAADMAEWRINLPADSTTALTFRVLTTSW</sequence>
<evidence type="ECO:0000313" key="3">
    <source>
        <dbReference type="EMBL" id="SES64936.1"/>
    </source>
</evidence>
<reference evidence="4" key="1">
    <citation type="submission" date="2016-10" db="EMBL/GenBank/DDBJ databases">
        <authorList>
            <person name="Varghese N."/>
            <person name="Submissions S."/>
        </authorList>
    </citation>
    <scope>NUCLEOTIDE SEQUENCE [LARGE SCALE GENOMIC DNA]</scope>
    <source>
        <strain evidence="4">Nm71</strain>
    </source>
</reference>
<feature type="domain" description="DUF4139" evidence="2">
    <location>
        <begin position="205"/>
        <end position="495"/>
    </location>
</feature>